<evidence type="ECO:0008006" key="3">
    <source>
        <dbReference type="Google" id="ProtNLM"/>
    </source>
</evidence>
<evidence type="ECO:0000313" key="2">
    <source>
        <dbReference type="Proteomes" id="UP000237481"/>
    </source>
</evidence>
<dbReference type="OrthoDB" id="498286at2759"/>
<name>A0A2S4LAE3_9HYPO</name>
<dbReference type="GO" id="GO:0006044">
    <property type="term" value="P:N-acetylglucosamine metabolic process"/>
    <property type="evidence" value="ECO:0007669"/>
    <property type="project" value="TreeGrafter"/>
</dbReference>
<keyword evidence="2" id="KW-1185">Reference proteome</keyword>
<proteinExistence type="predicted"/>
<dbReference type="PANTHER" id="PTHR35020:SF2">
    <property type="entry name" value="N-ACETYLGLUCOSAMINE-INDUCED PROTEIN 1"/>
    <property type="match status" value="1"/>
</dbReference>
<dbReference type="STRING" id="94208.A0A2S4LAE3"/>
<dbReference type="PANTHER" id="PTHR35020">
    <property type="entry name" value="N-ACETYLGLUCOSAMINE-INDUCED PROTEIN 1"/>
    <property type="match status" value="1"/>
</dbReference>
<comment type="caution">
    <text evidence="1">The sequence shown here is derived from an EMBL/GenBank/DDBJ whole genome shotgun (WGS) entry which is preliminary data.</text>
</comment>
<gene>
    <name evidence="1" type="ORF">TPAR_00433</name>
</gene>
<organism evidence="1 2">
    <name type="scientific">Tolypocladium paradoxum</name>
    <dbReference type="NCBI Taxonomy" id="94208"/>
    <lineage>
        <taxon>Eukaryota</taxon>
        <taxon>Fungi</taxon>
        <taxon>Dikarya</taxon>
        <taxon>Ascomycota</taxon>
        <taxon>Pezizomycotina</taxon>
        <taxon>Sordariomycetes</taxon>
        <taxon>Hypocreomycetidae</taxon>
        <taxon>Hypocreales</taxon>
        <taxon>Ophiocordycipitaceae</taxon>
        <taxon>Tolypocladium</taxon>
    </lineage>
</organism>
<dbReference type="InterPro" id="IPR022036">
    <property type="entry name" value="DUF3605"/>
</dbReference>
<evidence type="ECO:0000313" key="1">
    <source>
        <dbReference type="EMBL" id="POR39361.1"/>
    </source>
</evidence>
<reference evidence="1 2" key="1">
    <citation type="submission" date="2018-01" db="EMBL/GenBank/DDBJ databases">
        <title>Harnessing the power of phylogenomics to disentangle the directionality and signatures of interkingdom host jumping in the parasitic fungal genus Tolypocladium.</title>
        <authorList>
            <person name="Quandt C.A."/>
            <person name="Patterson W."/>
            <person name="Spatafora J.W."/>
        </authorList>
    </citation>
    <scope>NUCLEOTIDE SEQUENCE [LARGE SCALE GENOMIC DNA]</scope>
    <source>
        <strain evidence="1 2">NRBC 100945</strain>
    </source>
</reference>
<dbReference type="Proteomes" id="UP000237481">
    <property type="component" value="Unassembled WGS sequence"/>
</dbReference>
<dbReference type="Pfam" id="PF12239">
    <property type="entry name" value="DUF3605"/>
    <property type="match status" value="1"/>
</dbReference>
<dbReference type="AlphaFoldDB" id="A0A2S4LAE3"/>
<accession>A0A2S4LAE3</accession>
<dbReference type="EMBL" id="PKSG01000044">
    <property type="protein sequence ID" value="POR39361.1"/>
    <property type="molecule type" value="Genomic_DNA"/>
</dbReference>
<dbReference type="GO" id="GO:0005737">
    <property type="term" value="C:cytoplasm"/>
    <property type="evidence" value="ECO:0007669"/>
    <property type="project" value="TreeGrafter"/>
</dbReference>
<sequence length="216" mass="24844">MGDDVARLEVAPEESPFPLTDVDKWVLSQTDEEFKKHDWAGLREIIETNNLSVLKRTPSDLRRYMKWTAETKAQYGSMTQYILANRLPKSWGQPPFGPESQIPFANAADFKVLLNDWPYGLDPEITHIVVWSRTLIPTDSETGDMTPESRALVRDFVKRYFVGTLGPGGETQVLWFKNWVALQSVRSLEHIHVLVRDVDDDTLERWTGERPKRSAE</sequence>
<protein>
    <recommendedName>
        <fullName evidence="3">N-acetylglucosamine-induced protein 1</fullName>
    </recommendedName>
</protein>